<comment type="caution">
    <text evidence="1">The sequence shown here is derived from an EMBL/GenBank/DDBJ whole genome shotgun (WGS) entry which is preliminary data.</text>
</comment>
<evidence type="ECO:0000313" key="1">
    <source>
        <dbReference type="EMBL" id="RON41514.1"/>
    </source>
</evidence>
<gene>
    <name evidence="1" type="ORF">BK664_02915</name>
</gene>
<sequence>MTVYKKFTDDDPGRAAMKAVRLARSTRVATPPKLQGLLDDVIGDEPNKLPKAFQGTDNNVVIDQVLEITPPPQPNRPVKLELLWKGVPVGNPINTVTPIAPSQTLVLPASATITEGIFPLGYRLTYAGVPKDYDSPVSIYIDKEAPNKNVAGVAVELPTGYEDFRITKERLEANPVITLTIPLHSDRKTGDIADVYMGASEPGTYIGTYTAPDDTNSDMTVDLTKAQVENGREGQRIIYYKWRDRVGNEGPSSHALDVVVELTAAPGNLKPLEVPEAPGPDYLITIKDASPDVGVVIEAYDNIGPLDEVALIWDGIAQPRKRSADGLPMIFDVPYEHVKRNGLGPRAVTVTYSVWRGEQEYPETTMVPVNVDLRRPGTLPPDPENPEVGNPNLSQVTVQAKNTTDPNKFELIDAGEEGTASTVIDIVRSTGDVYQLYWGGVAVPAPGGQYTVLGTEVDGDPIEFKIPGDFITAQGNGLAIPVHYEITNPALPDENPNPSLRQPVSVYVVEVTLPAPKIKFTETFAGVEYLICKSLRNISNVGWAAVVEVQGGAPLKAGMDLEFIWEGTTYDESGMPVLLPDYPFPKKLIGNEHIDGFTVYLPHDGALLPIKDGSGKIRYEVTIDRLESSDEHEVQVVVRDGEGGNCPLP</sequence>
<dbReference type="Proteomes" id="UP000286351">
    <property type="component" value="Unassembled WGS sequence"/>
</dbReference>
<name>A0A423JV50_9PSED</name>
<accession>A0A423JV50</accession>
<organism evidence="1 2">
    <name type="scientific">Pseudomonas brassicacearum</name>
    <dbReference type="NCBI Taxonomy" id="930166"/>
    <lineage>
        <taxon>Bacteria</taxon>
        <taxon>Pseudomonadati</taxon>
        <taxon>Pseudomonadota</taxon>
        <taxon>Gammaproteobacteria</taxon>
        <taxon>Pseudomonadales</taxon>
        <taxon>Pseudomonadaceae</taxon>
        <taxon>Pseudomonas</taxon>
    </lineage>
</organism>
<evidence type="ECO:0000313" key="2">
    <source>
        <dbReference type="Proteomes" id="UP000286351"/>
    </source>
</evidence>
<reference evidence="1 2" key="1">
    <citation type="submission" date="2016-10" db="EMBL/GenBank/DDBJ databases">
        <title>Comparative genome analysis of multiple Pseudomonas spp. focuses on biocontrol and plant growth promoting traits.</title>
        <authorList>
            <person name="Tao X.-Y."/>
            <person name="Taylor C.G."/>
        </authorList>
    </citation>
    <scope>NUCLEOTIDE SEQUENCE [LARGE SCALE GENOMIC DNA]</scope>
    <source>
        <strain evidence="1 2">38D4</strain>
    </source>
</reference>
<proteinExistence type="predicted"/>
<dbReference type="RefSeq" id="WP_123364484.1">
    <property type="nucleotide sequence ID" value="NZ_MOBO01000002.1"/>
</dbReference>
<dbReference type="AlphaFoldDB" id="A0A423JV50"/>
<dbReference type="EMBL" id="MOBO01000002">
    <property type="protein sequence ID" value="RON41514.1"/>
    <property type="molecule type" value="Genomic_DNA"/>
</dbReference>
<protein>
    <submittedName>
        <fullName evidence="1">Uncharacterized protein</fullName>
    </submittedName>
</protein>